<dbReference type="GO" id="GO:0000049">
    <property type="term" value="F:tRNA binding"/>
    <property type="evidence" value="ECO:0007669"/>
    <property type="project" value="TreeGrafter"/>
</dbReference>
<dbReference type="PANTHER" id="PTHR15641:SF1">
    <property type="entry name" value="ELONGATOR COMPLEX PROTEIN 5"/>
    <property type="match status" value="1"/>
</dbReference>
<protein>
    <recommendedName>
        <fullName evidence="5">Elongator complex protein 5</fullName>
    </recommendedName>
</protein>
<dbReference type="Proteomes" id="UP000320475">
    <property type="component" value="Unassembled WGS sequence"/>
</dbReference>
<dbReference type="GO" id="GO:0005829">
    <property type="term" value="C:cytosol"/>
    <property type="evidence" value="ECO:0007669"/>
    <property type="project" value="TreeGrafter"/>
</dbReference>
<evidence type="ECO:0000256" key="2">
    <source>
        <dbReference type="ARBA" id="ARBA00004496"/>
    </source>
</evidence>
<evidence type="ECO:0000256" key="1">
    <source>
        <dbReference type="ARBA" id="ARBA00004123"/>
    </source>
</evidence>
<accession>A0A507D2X1</accession>
<gene>
    <name evidence="10" type="ORF">SeLEV6574_g04946</name>
    <name evidence="11" type="ORF">SeMB42_g03927</name>
</gene>
<reference evidence="12 13" key="1">
    <citation type="journal article" date="2019" name="Sci. Rep.">
        <title>Comparative genomics of chytrid fungi reveal insights into the obligate biotrophic and pathogenic lifestyle of Synchytrium endobioticum.</title>
        <authorList>
            <person name="van de Vossenberg B.T.L.H."/>
            <person name="Warris S."/>
            <person name="Nguyen H.D.T."/>
            <person name="van Gent-Pelzer M.P.E."/>
            <person name="Joly D.L."/>
            <person name="van de Geest H.C."/>
            <person name="Bonants P.J.M."/>
            <person name="Smith D.S."/>
            <person name="Levesque C.A."/>
            <person name="van der Lee T.A.J."/>
        </authorList>
    </citation>
    <scope>NUCLEOTIDE SEQUENCE [LARGE SCALE GENOMIC DNA]</scope>
    <source>
        <strain evidence="10 13">LEV6574</strain>
        <strain evidence="11 12">MB42</strain>
    </source>
</reference>
<dbReference type="VEuPathDB" id="FungiDB:SeMB42_g03927"/>
<keyword evidence="8" id="KW-0539">Nucleus</keyword>
<dbReference type="OrthoDB" id="166907at2759"/>
<evidence type="ECO:0000313" key="13">
    <source>
        <dbReference type="Proteomes" id="UP000320475"/>
    </source>
</evidence>
<comment type="subcellular location">
    <subcellularLocation>
        <location evidence="2">Cytoplasm</location>
    </subcellularLocation>
    <subcellularLocation>
        <location evidence="1">Nucleus</location>
    </subcellularLocation>
</comment>
<evidence type="ECO:0000256" key="4">
    <source>
        <dbReference type="ARBA" id="ARBA00009567"/>
    </source>
</evidence>
<dbReference type="STRING" id="286115.A0A507D2X1"/>
<evidence type="ECO:0000256" key="5">
    <source>
        <dbReference type="ARBA" id="ARBA00020264"/>
    </source>
</evidence>
<evidence type="ECO:0000256" key="6">
    <source>
        <dbReference type="ARBA" id="ARBA00022490"/>
    </source>
</evidence>
<comment type="caution">
    <text evidence="11">The sequence shown here is derived from an EMBL/GenBank/DDBJ whole genome shotgun (WGS) entry which is preliminary data.</text>
</comment>
<name>A0A507D2X1_9FUNG</name>
<dbReference type="AlphaFoldDB" id="A0A507D2X1"/>
<dbReference type="GO" id="GO:0002098">
    <property type="term" value="P:tRNA wobble uridine modification"/>
    <property type="evidence" value="ECO:0007669"/>
    <property type="project" value="InterPro"/>
</dbReference>
<keyword evidence="12" id="KW-1185">Reference proteome</keyword>
<keyword evidence="7" id="KW-0819">tRNA processing</keyword>
<evidence type="ECO:0000256" key="3">
    <source>
        <dbReference type="ARBA" id="ARBA00005043"/>
    </source>
</evidence>
<evidence type="ECO:0000256" key="9">
    <source>
        <dbReference type="SAM" id="MobiDB-lite"/>
    </source>
</evidence>
<dbReference type="EMBL" id="QEAN01000149">
    <property type="protein sequence ID" value="TPX45651.1"/>
    <property type="molecule type" value="Genomic_DNA"/>
</dbReference>
<comment type="pathway">
    <text evidence="3">tRNA modification; 5-methoxycarbonylmethyl-2-thiouridine-tRNA biosynthesis.</text>
</comment>
<keyword evidence="6" id="KW-0963">Cytoplasm</keyword>
<dbReference type="EMBL" id="QEAM01000215">
    <property type="protein sequence ID" value="TPX43620.1"/>
    <property type="molecule type" value="Genomic_DNA"/>
</dbReference>
<sequence>MRALLDVDDAVVHYGCVDVDPRRVAARLAYIPRLHLHDVNAHVYGLARTGTGLGAFRDAIAATRAAGARTIVVLDAVTTLCAVWPVALVAEFLAGLRDMGDVRVVAVHHAGIAVPGLVHPDTMLADLASTVLDVGDGCVDVVHARSVRRIVERWRYAVDADGIVRFEQEAGSDGAKKSAHVDPTSDLPFELNLTEEQRRARSEVNLPYMDAQGPGQVITGFEAEDDDDDPDFDLEI</sequence>
<evidence type="ECO:0000313" key="12">
    <source>
        <dbReference type="Proteomes" id="UP000317494"/>
    </source>
</evidence>
<dbReference type="UniPathway" id="UPA00988"/>
<proteinExistence type="inferred from homology"/>
<evidence type="ECO:0000256" key="8">
    <source>
        <dbReference type="ARBA" id="ARBA00023242"/>
    </source>
</evidence>
<dbReference type="Proteomes" id="UP000317494">
    <property type="component" value="Unassembled WGS sequence"/>
</dbReference>
<feature type="region of interest" description="Disordered" evidence="9">
    <location>
        <begin position="200"/>
        <end position="236"/>
    </location>
</feature>
<evidence type="ECO:0000256" key="7">
    <source>
        <dbReference type="ARBA" id="ARBA00022694"/>
    </source>
</evidence>
<dbReference type="PANTHER" id="PTHR15641">
    <property type="entry name" value="ELONGATOR COMPLEX PROTEIN 5"/>
    <property type="match status" value="1"/>
</dbReference>
<dbReference type="InterPro" id="IPR019519">
    <property type="entry name" value="Elp5"/>
</dbReference>
<comment type="similarity">
    <text evidence="4">Belongs to the ELP5 family.</text>
</comment>
<evidence type="ECO:0000313" key="10">
    <source>
        <dbReference type="EMBL" id="TPX43620.1"/>
    </source>
</evidence>
<dbReference type="GO" id="GO:0033588">
    <property type="term" value="C:elongator holoenzyme complex"/>
    <property type="evidence" value="ECO:0007669"/>
    <property type="project" value="InterPro"/>
</dbReference>
<organism evidence="11 12">
    <name type="scientific">Synchytrium endobioticum</name>
    <dbReference type="NCBI Taxonomy" id="286115"/>
    <lineage>
        <taxon>Eukaryota</taxon>
        <taxon>Fungi</taxon>
        <taxon>Fungi incertae sedis</taxon>
        <taxon>Chytridiomycota</taxon>
        <taxon>Chytridiomycota incertae sedis</taxon>
        <taxon>Chytridiomycetes</taxon>
        <taxon>Synchytriales</taxon>
        <taxon>Synchytriaceae</taxon>
        <taxon>Synchytrium</taxon>
    </lineage>
</organism>
<dbReference type="Pfam" id="PF10483">
    <property type="entry name" value="Elong_Iki1"/>
    <property type="match status" value="2"/>
</dbReference>
<evidence type="ECO:0000313" key="11">
    <source>
        <dbReference type="EMBL" id="TPX45651.1"/>
    </source>
</evidence>
<dbReference type="GO" id="GO:0005634">
    <property type="term" value="C:nucleus"/>
    <property type="evidence" value="ECO:0007669"/>
    <property type="project" value="UniProtKB-SubCell"/>
</dbReference>
<feature type="compositionally biased region" description="Acidic residues" evidence="9">
    <location>
        <begin position="222"/>
        <end position="236"/>
    </location>
</feature>